<protein>
    <submittedName>
        <fullName evidence="2">GLPGLI family protein</fullName>
    </submittedName>
</protein>
<evidence type="ECO:0000313" key="2">
    <source>
        <dbReference type="EMBL" id="SNV45325.1"/>
    </source>
</evidence>
<evidence type="ECO:0000256" key="1">
    <source>
        <dbReference type="SAM" id="MobiDB-lite"/>
    </source>
</evidence>
<name>A0A239XF46_9FLAO</name>
<dbReference type="NCBIfam" id="TIGR01200">
    <property type="entry name" value="GLPGLI"/>
    <property type="match status" value="1"/>
</dbReference>
<proteinExistence type="predicted"/>
<feature type="compositionally biased region" description="Pro residues" evidence="1">
    <location>
        <begin position="233"/>
        <end position="248"/>
    </location>
</feature>
<dbReference type="EMBL" id="LT906465">
    <property type="protein sequence ID" value="SNV45325.1"/>
    <property type="molecule type" value="Genomic_DNA"/>
</dbReference>
<dbReference type="AlphaFoldDB" id="A0A239XF46"/>
<dbReference type="Pfam" id="PF09697">
    <property type="entry name" value="Porph_ging"/>
    <property type="match status" value="1"/>
</dbReference>
<reference evidence="2 3" key="1">
    <citation type="submission" date="2017-06" db="EMBL/GenBank/DDBJ databases">
        <authorList>
            <consortium name="Pathogen Informatics"/>
        </authorList>
    </citation>
    <scope>NUCLEOTIDE SEQUENCE [LARGE SCALE GENOMIC DNA]</scope>
    <source>
        <strain evidence="2 3">NCTC13490</strain>
    </source>
</reference>
<gene>
    <name evidence="2" type="ORF">SAMEA4412677_01513</name>
</gene>
<feature type="region of interest" description="Disordered" evidence="1">
    <location>
        <begin position="227"/>
        <end position="258"/>
    </location>
</feature>
<dbReference type="Proteomes" id="UP000215196">
    <property type="component" value="Chromosome 1"/>
</dbReference>
<accession>A0A239XF46</accession>
<evidence type="ECO:0000313" key="3">
    <source>
        <dbReference type="Proteomes" id="UP000215196"/>
    </source>
</evidence>
<dbReference type="RefSeq" id="WP_095071976.1">
    <property type="nucleotide sequence ID" value="NZ_LT906465.1"/>
</dbReference>
<dbReference type="InterPro" id="IPR005901">
    <property type="entry name" value="GLPGLI"/>
</dbReference>
<sequence length="281" mass="31923">MKKALSFAGIAISSLLFSQTSRFVYQATMKANSADKTDVRTENVYLDVSPERSVFVAENRVKRDSLMERMRTTGNFNRDAMENLRSNIEYTVEKDFKTQKSVFKQRIGRDIYAYEEDRTFDWKILPETLIIGNYKAQKATTSFGGRNWNAWFTTDVPFQDGPYKFSGLPGLIVKVEDEAGDYSFDLKETKRISEAATLQDRGNVLKVKRADFDKQQAKFLKDPMSFFNIGGPGAPPPPPSASGAPSPPVMRNNPQRMKEMETRIKTEIAKNSNPIELPEKK</sequence>
<organism evidence="2 3">
    <name type="scientific">Chryseobacterium taklimakanense</name>
    <dbReference type="NCBI Taxonomy" id="536441"/>
    <lineage>
        <taxon>Bacteria</taxon>
        <taxon>Pseudomonadati</taxon>
        <taxon>Bacteroidota</taxon>
        <taxon>Flavobacteriia</taxon>
        <taxon>Flavobacteriales</taxon>
        <taxon>Weeksellaceae</taxon>
        <taxon>Chryseobacterium group</taxon>
        <taxon>Chryseobacterium</taxon>
    </lineage>
</organism>
<keyword evidence="3" id="KW-1185">Reference proteome</keyword>
<dbReference type="KEGG" id="ctak:4412677_01513"/>